<keyword evidence="3" id="KW-1185">Reference proteome</keyword>
<evidence type="ECO:0000313" key="2">
    <source>
        <dbReference type="EMBL" id="CAE7574329.1"/>
    </source>
</evidence>
<proteinExistence type="predicted"/>
<gene>
    <name evidence="2" type="ORF">SNEC2469_LOCUS16765</name>
</gene>
<organism evidence="2 3">
    <name type="scientific">Symbiodinium necroappetens</name>
    <dbReference type="NCBI Taxonomy" id="1628268"/>
    <lineage>
        <taxon>Eukaryota</taxon>
        <taxon>Sar</taxon>
        <taxon>Alveolata</taxon>
        <taxon>Dinophyceae</taxon>
        <taxon>Suessiales</taxon>
        <taxon>Symbiodiniaceae</taxon>
        <taxon>Symbiodinium</taxon>
    </lineage>
</organism>
<evidence type="ECO:0000256" key="1">
    <source>
        <dbReference type="SAM" id="MobiDB-lite"/>
    </source>
</evidence>
<protein>
    <submittedName>
        <fullName evidence="2">Uncharacterized protein</fullName>
    </submittedName>
</protein>
<accession>A0A812UF73</accession>
<dbReference type="Proteomes" id="UP000601435">
    <property type="component" value="Unassembled WGS sequence"/>
</dbReference>
<comment type="caution">
    <text evidence="2">The sequence shown here is derived from an EMBL/GenBank/DDBJ whole genome shotgun (WGS) entry which is preliminary data.</text>
</comment>
<feature type="region of interest" description="Disordered" evidence="1">
    <location>
        <begin position="52"/>
        <end position="87"/>
    </location>
</feature>
<evidence type="ECO:0000313" key="3">
    <source>
        <dbReference type="Proteomes" id="UP000601435"/>
    </source>
</evidence>
<reference evidence="2" key="1">
    <citation type="submission" date="2021-02" db="EMBL/GenBank/DDBJ databases">
        <authorList>
            <person name="Dougan E. K."/>
            <person name="Rhodes N."/>
            <person name="Thang M."/>
            <person name="Chan C."/>
        </authorList>
    </citation>
    <scope>NUCLEOTIDE SEQUENCE</scope>
</reference>
<dbReference type="AlphaFoldDB" id="A0A812UF73"/>
<feature type="non-terminal residue" evidence="2">
    <location>
        <position position="1"/>
    </location>
</feature>
<sequence>MAVLHIDAKFASDLCYTPGQQVRVKQVNQDSILVDLGFALAWVNARDVSIAQSPGGSQKAAWRGPPDTGAQEWGRADWTDWTQSNAT</sequence>
<name>A0A812UF73_9DINO</name>
<dbReference type="EMBL" id="CAJNJA010027355">
    <property type="protein sequence ID" value="CAE7574329.1"/>
    <property type="molecule type" value="Genomic_DNA"/>
</dbReference>